<dbReference type="PROSITE" id="PS50910">
    <property type="entry name" value="HEPN"/>
    <property type="match status" value="1"/>
</dbReference>
<proteinExistence type="predicted"/>
<dbReference type="SUPFAM" id="SSF81593">
    <property type="entry name" value="Nucleotidyltransferase substrate binding subunit/domain"/>
    <property type="match status" value="1"/>
</dbReference>
<dbReference type="Gene3D" id="1.20.120.330">
    <property type="entry name" value="Nucleotidyltransferases domain 2"/>
    <property type="match status" value="1"/>
</dbReference>
<dbReference type="AlphaFoldDB" id="A0A8J2U8N8"/>
<sequence length="285" mass="32844">MNTSLGHLSAGQREMLERAVKIIVRAVRPEKIILFGVYSGAGDAGLHHHLPRELGAFDLLVVTREEERRSDYELQDIIESRCREEVAVTALVHDIAYVNRRVKEGQYFFSMAVLEGILVFDARLAPLAEAFLPDLEAVRMLAEKDFERWMGQSGDFFHSAEFLKGQRRRNAAVFLLHQAAEQCYQAILLAFMGYKPTTHNLDKLRRYTNRFSIELAVLFPRDTKEEEELFRLLSSGYVNARYKEEFTISAEELEMLTERIRRLLDIAERVCLNHFISLSKRATSG</sequence>
<evidence type="ECO:0000313" key="3">
    <source>
        <dbReference type="Proteomes" id="UP000607559"/>
    </source>
</evidence>
<reference evidence="2" key="2">
    <citation type="submission" date="2020-09" db="EMBL/GenBank/DDBJ databases">
        <authorList>
            <person name="Sun Q."/>
            <person name="Zhou Y."/>
        </authorList>
    </citation>
    <scope>NUCLEOTIDE SEQUENCE</scope>
    <source>
        <strain evidence="2">CGMCC 1.15448</strain>
    </source>
</reference>
<name>A0A8J2U8N8_9BACT</name>
<evidence type="ECO:0000259" key="1">
    <source>
        <dbReference type="PROSITE" id="PS50910"/>
    </source>
</evidence>
<feature type="domain" description="HEPN" evidence="1">
    <location>
        <begin position="150"/>
        <end position="270"/>
    </location>
</feature>
<dbReference type="InterPro" id="IPR007842">
    <property type="entry name" value="HEPN_dom"/>
</dbReference>
<organism evidence="2 3">
    <name type="scientific">Puia dinghuensis</name>
    <dbReference type="NCBI Taxonomy" id="1792502"/>
    <lineage>
        <taxon>Bacteria</taxon>
        <taxon>Pseudomonadati</taxon>
        <taxon>Bacteroidota</taxon>
        <taxon>Chitinophagia</taxon>
        <taxon>Chitinophagales</taxon>
        <taxon>Chitinophagaceae</taxon>
        <taxon>Puia</taxon>
    </lineage>
</organism>
<reference evidence="2" key="1">
    <citation type="journal article" date="2014" name="Int. J. Syst. Evol. Microbiol.">
        <title>Complete genome sequence of Corynebacterium casei LMG S-19264T (=DSM 44701T), isolated from a smear-ripened cheese.</title>
        <authorList>
            <consortium name="US DOE Joint Genome Institute (JGI-PGF)"/>
            <person name="Walter F."/>
            <person name="Albersmeier A."/>
            <person name="Kalinowski J."/>
            <person name="Ruckert C."/>
        </authorList>
    </citation>
    <scope>NUCLEOTIDE SEQUENCE</scope>
    <source>
        <strain evidence="2">CGMCC 1.15448</strain>
    </source>
</reference>
<keyword evidence="3" id="KW-1185">Reference proteome</keyword>
<gene>
    <name evidence="2" type="ORF">GCM10011511_07780</name>
</gene>
<dbReference type="EMBL" id="BMJC01000001">
    <property type="protein sequence ID" value="GGA87115.1"/>
    <property type="molecule type" value="Genomic_DNA"/>
</dbReference>
<dbReference type="Pfam" id="PF05168">
    <property type="entry name" value="HEPN"/>
    <property type="match status" value="1"/>
</dbReference>
<comment type="caution">
    <text evidence="2">The sequence shown here is derived from an EMBL/GenBank/DDBJ whole genome shotgun (WGS) entry which is preliminary data.</text>
</comment>
<dbReference type="Proteomes" id="UP000607559">
    <property type="component" value="Unassembled WGS sequence"/>
</dbReference>
<evidence type="ECO:0000313" key="2">
    <source>
        <dbReference type="EMBL" id="GGA87115.1"/>
    </source>
</evidence>
<dbReference type="SMART" id="SM00748">
    <property type="entry name" value="HEPN"/>
    <property type="match status" value="1"/>
</dbReference>
<dbReference type="RefSeq" id="WP_188928750.1">
    <property type="nucleotide sequence ID" value="NZ_BMJC01000001.1"/>
</dbReference>
<protein>
    <submittedName>
        <fullName evidence="2">Nucleotidyltransferase</fullName>
    </submittedName>
</protein>
<accession>A0A8J2U8N8</accession>